<evidence type="ECO:0000313" key="4">
    <source>
        <dbReference type="EMBL" id="SHF84113.1"/>
    </source>
</evidence>
<dbReference type="Proteomes" id="UP000184436">
    <property type="component" value="Unassembled WGS sequence"/>
</dbReference>
<sequence>MRRFVLAMLSLFLLLLVFGCASTRSTRKGKLAAESQLTATTEGSRRTEDRTTTNTTATTGSNEKQNIVIEFTKVEYYPEGQKPNRFAKQFQKADSAFNEDMRKALEMANGEPARKASETAEGQSDTPLRHNTDLFPAIEGLKKPPNVKSLTTGRIVINGDKQKTTETNVTTATETEVTETQKTTAEAETKETAQTEEEKYPKTNPFLWVLSGIGLAAVLAAGFYIRYKIVKNRR</sequence>
<feature type="signal peptide" evidence="3">
    <location>
        <begin position="1"/>
        <end position="21"/>
    </location>
</feature>
<keyword evidence="2" id="KW-1133">Transmembrane helix</keyword>
<feature type="transmembrane region" description="Helical" evidence="2">
    <location>
        <begin position="206"/>
        <end position="225"/>
    </location>
</feature>
<keyword evidence="3" id="KW-0732">Signal</keyword>
<evidence type="ECO:0000256" key="2">
    <source>
        <dbReference type="SAM" id="Phobius"/>
    </source>
</evidence>
<dbReference type="AlphaFoldDB" id="A0A1M5EXW4"/>
<organism evidence="4 5">
    <name type="scientific">Bacteroides faecichinchillae</name>
    <dbReference type="NCBI Taxonomy" id="871325"/>
    <lineage>
        <taxon>Bacteria</taxon>
        <taxon>Pseudomonadati</taxon>
        <taxon>Bacteroidota</taxon>
        <taxon>Bacteroidia</taxon>
        <taxon>Bacteroidales</taxon>
        <taxon>Bacteroidaceae</taxon>
        <taxon>Bacteroides</taxon>
    </lineage>
</organism>
<gene>
    <name evidence="4" type="ORF">SAMN05444349_13930</name>
</gene>
<evidence type="ECO:0000313" key="5">
    <source>
        <dbReference type="Proteomes" id="UP000184436"/>
    </source>
</evidence>
<feature type="compositionally biased region" description="Basic and acidic residues" evidence="1">
    <location>
        <begin position="185"/>
        <end position="198"/>
    </location>
</feature>
<evidence type="ECO:0008006" key="6">
    <source>
        <dbReference type="Google" id="ProtNLM"/>
    </source>
</evidence>
<protein>
    <recommendedName>
        <fullName evidence="6">LPXTG-motif cell wall anchor domain-containing protein</fullName>
    </recommendedName>
</protein>
<dbReference type="EMBL" id="FQVD01000039">
    <property type="protein sequence ID" value="SHF84113.1"/>
    <property type="molecule type" value="Genomic_DNA"/>
</dbReference>
<evidence type="ECO:0000256" key="1">
    <source>
        <dbReference type="SAM" id="MobiDB-lite"/>
    </source>
</evidence>
<feature type="compositionally biased region" description="Low complexity" evidence="1">
    <location>
        <begin position="166"/>
        <end position="184"/>
    </location>
</feature>
<keyword evidence="2" id="KW-0472">Membrane</keyword>
<feature type="chain" id="PRO_5009909992" description="LPXTG-motif cell wall anchor domain-containing protein" evidence="3">
    <location>
        <begin position="22"/>
        <end position="234"/>
    </location>
</feature>
<evidence type="ECO:0000256" key="3">
    <source>
        <dbReference type="SAM" id="SignalP"/>
    </source>
</evidence>
<dbReference type="PROSITE" id="PS51257">
    <property type="entry name" value="PROKAR_LIPOPROTEIN"/>
    <property type="match status" value="1"/>
</dbReference>
<accession>A0A1M5EXW4</accession>
<feature type="region of interest" description="Disordered" evidence="1">
    <location>
        <begin position="29"/>
        <end position="64"/>
    </location>
</feature>
<name>A0A1M5EXW4_9BACE</name>
<feature type="region of interest" description="Disordered" evidence="1">
    <location>
        <begin position="109"/>
        <end position="129"/>
    </location>
</feature>
<keyword evidence="5" id="KW-1185">Reference proteome</keyword>
<proteinExistence type="predicted"/>
<dbReference type="STRING" id="871325.SAMN05444349_13930"/>
<feature type="region of interest" description="Disordered" evidence="1">
    <location>
        <begin position="166"/>
        <end position="198"/>
    </location>
</feature>
<reference evidence="4 5" key="1">
    <citation type="submission" date="2016-11" db="EMBL/GenBank/DDBJ databases">
        <authorList>
            <person name="Jaros S."/>
            <person name="Januszkiewicz K."/>
            <person name="Wedrychowicz H."/>
        </authorList>
    </citation>
    <scope>NUCLEOTIDE SEQUENCE [LARGE SCALE GENOMIC DNA]</scope>
    <source>
        <strain evidence="4 5">DSM 26883</strain>
    </source>
</reference>
<keyword evidence="2" id="KW-0812">Transmembrane</keyword>